<evidence type="ECO:0000313" key="2">
    <source>
        <dbReference type="EMBL" id="RIA95665.1"/>
    </source>
</evidence>
<protein>
    <recommendedName>
        <fullName evidence="1">F-box domain-containing protein</fullName>
    </recommendedName>
</protein>
<dbReference type="SMART" id="SM00256">
    <property type="entry name" value="FBOX"/>
    <property type="match status" value="1"/>
</dbReference>
<proteinExistence type="predicted"/>
<dbReference type="AlphaFoldDB" id="A0A397TGT9"/>
<dbReference type="OrthoDB" id="2322499at2759"/>
<accession>A0A397TGT9</accession>
<dbReference type="Pfam" id="PF12937">
    <property type="entry name" value="F-box-like"/>
    <property type="match status" value="1"/>
</dbReference>
<evidence type="ECO:0000313" key="3">
    <source>
        <dbReference type="Proteomes" id="UP000265703"/>
    </source>
</evidence>
<gene>
    <name evidence="2" type="ORF">C1645_756978</name>
</gene>
<dbReference type="Proteomes" id="UP000265703">
    <property type="component" value="Unassembled WGS sequence"/>
</dbReference>
<evidence type="ECO:0000259" key="1">
    <source>
        <dbReference type="PROSITE" id="PS50181"/>
    </source>
</evidence>
<dbReference type="EMBL" id="QKYT01000057">
    <property type="protein sequence ID" value="RIA95665.1"/>
    <property type="molecule type" value="Genomic_DNA"/>
</dbReference>
<dbReference type="CDD" id="cd09917">
    <property type="entry name" value="F-box_SF"/>
    <property type="match status" value="1"/>
</dbReference>
<dbReference type="PROSITE" id="PS50181">
    <property type="entry name" value="FBOX"/>
    <property type="match status" value="1"/>
</dbReference>
<sequence>MATIFPQEILIKIFKELTPYDLYSLSSVCKRFRSLLWSTSTLTQDIWRTSRLRQTIIDRSPPIISSSNETGIIKKMSEQQYLWLMILSEKCQFCDQKNKIELTLYWEGKIYCCSICLRKRVISLETLKSEWKLPENLLECLNEIPDSIDAIEWRPRMYFKSEVIRLLKEYNQVKKFEINDWLKKKKREIIKLKEENKDYRLKHIYCKYTIKELGKKRLMRMIRNMEVDQGDVITGLKKLRFYYKSSQVVVTP</sequence>
<name>A0A397TGT9_9GLOM</name>
<dbReference type="Gene3D" id="1.20.1280.50">
    <property type="match status" value="1"/>
</dbReference>
<keyword evidence="3" id="KW-1185">Reference proteome</keyword>
<dbReference type="InterPro" id="IPR001810">
    <property type="entry name" value="F-box_dom"/>
</dbReference>
<reference evidence="2 3" key="1">
    <citation type="submission" date="2018-06" db="EMBL/GenBank/DDBJ databases">
        <title>Comparative genomics reveals the genomic features of Rhizophagus irregularis, R. cerebriforme, R. diaphanum and Gigaspora rosea, and their symbiotic lifestyle signature.</title>
        <authorList>
            <person name="Morin E."/>
            <person name="San Clemente H."/>
            <person name="Chen E.C.H."/>
            <person name="De La Providencia I."/>
            <person name="Hainaut M."/>
            <person name="Kuo A."/>
            <person name="Kohler A."/>
            <person name="Murat C."/>
            <person name="Tang N."/>
            <person name="Roy S."/>
            <person name="Loubradou J."/>
            <person name="Henrissat B."/>
            <person name="Grigoriev I.V."/>
            <person name="Corradi N."/>
            <person name="Roux C."/>
            <person name="Martin F.M."/>
        </authorList>
    </citation>
    <scope>NUCLEOTIDE SEQUENCE [LARGE SCALE GENOMIC DNA]</scope>
    <source>
        <strain evidence="2 3">DAOM 227022</strain>
    </source>
</reference>
<dbReference type="SUPFAM" id="SSF81383">
    <property type="entry name" value="F-box domain"/>
    <property type="match status" value="1"/>
</dbReference>
<feature type="domain" description="F-box" evidence="1">
    <location>
        <begin position="1"/>
        <end position="50"/>
    </location>
</feature>
<organism evidence="2 3">
    <name type="scientific">Glomus cerebriforme</name>
    <dbReference type="NCBI Taxonomy" id="658196"/>
    <lineage>
        <taxon>Eukaryota</taxon>
        <taxon>Fungi</taxon>
        <taxon>Fungi incertae sedis</taxon>
        <taxon>Mucoromycota</taxon>
        <taxon>Glomeromycotina</taxon>
        <taxon>Glomeromycetes</taxon>
        <taxon>Glomerales</taxon>
        <taxon>Glomeraceae</taxon>
        <taxon>Glomus</taxon>
    </lineage>
</organism>
<dbReference type="InterPro" id="IPR036047">
    <property type="entry name" value="F-box-like_dom_sf"/>
</dbReference>
<comment type="caution">
    <text evidence="2">The sequence shown here is derived from an EMBL/GenBank/DDBJ whole genome shotgun (WGS) entry which is preliminary data.</text>
</comment>